<keyword evidence="1" id="KW-1133">Transmembrane helix</keyword>
<evidence type="ECO:0000313" key="3">
    <source>
        <dbReference type="Proteomes" id="UP001500804"/>
    </source>
</evidence>
<evidence type="ECO:0000256" key="1">
    <source>
        <dbReference type="SAM" id="Phobius"/>
    </source>
</evidence>
<keyword evidence="3" id="KW-1185">Reference proteome</keyword>
<keyword evidence="1" id="KW-0472">Membrane</keyword>
<evidence type="ECO:0000313" key="2">
    <source>
        <dbReference type="EMBL" id="GAA5137984.1"/>
    </source>
</evidence>
<sequence>MRVVRTAGACLAWLVATVLLVLAVVVSLTLVLLPVGLLLGYVAVRLYRLGLRLALPRARDVKKGVEKEARRWRRQLTPRRRRRWWRRG</sequence>
<keyword evidence="1" id="KW-0812">Transmembrane</keyword>
<protein>
    <recommendedName>
        <fullName evidence="4">Transmembrane protein PGPGW</fullName>
    </recommendedName>
</protein>
<evidence type="ECO:0008006" key="4">
    <source>
        <dbReference type="Google" id="ProtNLM"/>
    </source>
</evidence>
<organism evidence="2 3">
    <name type="scientific">Pseudonocardia adelaidensis</name>
    <dbReference type="NCBI Taxonomy" id="648754"/>
    <lineage>
        <taxon>Bacteria</taxon>
        <taxon>Bacillati</taxon>
        <taxon>Actinomycetota</taxon>
        <taxon>Actinomycetes</taxon>
        <taxon>Pseudonocardiales</taxon>
        <taxon>Pseudonocardiaceae</taxon>
        <taxon>Pseudonocardia</taxon>
    </lineage>
</organism>
<dbReference type="EMBL" id="BAABJO010000039">
    <property type="protein sequence ID" value="GAA5137984.1"/>
    <property type="molecule type" value="Genomic_DNA"/>
</dbReference>
<dbReference type="RefSeq" id="WP_345611424.1">
    <property type="nucleotide sequence ID" value="NZ_BAABJO010000039.1"/>
</dbReference>
<name>A0ABP9P027_9PSEU</name>
<comment type="caution">
    <text evidence="2">The sequence shown here is derived from an EMBL/GenBank/DDBJ whole genome shotgun (WGS) entry which is preliminary data.</text>
</comment>
<accession>A0ABP9P027</accession>
<reference evidence="3" key="1">
    <citation type="journal article" date="2019" name="Int. J. Syst. Evol. Microbiol.">
        <title>The Global Catalogue of Microorganisms (GCM) 10K type strain sequencing project: providing services to taxonomists for standard genome sequencing and annotation.</title>
        <authorList>
            <consortium name="The Broad Institute Genomics Platform"/>
            <consortium name="The Broad Institute Genome Sequencing Center for Infectious Disease"/>
            <person name="Wu L."/>
            <person name="Ma J."/>
        </authorList>
    </citation>
    <scope>NUCLEOTIDE SEQUENCE [LARGE SCALE GENOMIC DNA]</scope>
    <source>
        <strain evidence="3">JCM 18302</strain>
    </source>
</reference>
<gene>
    <name evidence="2" type="ORF">GCM10023320_71690</name>
</gene>
<proteinExistence type="predicted"/>
<dbReference type="Proteomes" id="UP001500804">
    <property type="component" value="Unassembled WGS sequence"/>
</dbReference>
<feature type="transmembrane region" description="Helical" evidence="1">
    <location>
        <begin position="12"/>
        <end position="44"/>
    </location>
</feature>